<dbReference type="GO" id="GO:0016787">
    <property type="term" value="F:hydrolase activity"/>
    <property type="evidence" value="ECO:0007669"/>
    <property type="project" value="UniProtKB-KW"/>
</dbReference>
<dbReference type="InterPro" id="IPR000073">
    <property type="entry name" value="AB_hydrolase_1"/>
</dbReference>
<sequence length="257" mass="27722">MTLNLIITGDDTSQIPVLLAHGLFGSARNLGGIARRLAETRRVISVDMRNHGESFHDSDHSYTALAGDLAEVIAEFGGRADLIGHSMGGKAVMTLALSQPEMVGRLAVLDISPLGYRHDQNRLVAAMQGLDLQGLTLRSEADRRLSAAIDDAGVRAFLLQSLDLKSDPPQWKMNLDVLAEQMPVIVGWPEELVPSAFTGPALFLAGAESNYCDLEGQGAIHRFFPQAQVELLPGLGHWLHAEDPKGIADRLANFLSA</sequence>
<name>A0A562NVJ6_9RHOB</name>
<feature type="domain" description="AB hydrolase-1" evidence="2">
    <location>
        <begin position="17"/>
        <end position="249"/>
    </location>
</feature>
<dbReference type="EMBL" id="VLKU01000003">
    <property type="protein sequence ID" value="TWI36050.1"/>
    <property type="molecule type" value="Genomic_DNA"/>
</dbReference>
<protein>
    <submittedName>
        <fullName evidence="3">Pimeloyl-ACP methyl ester carboxylesterase</fullName>
    </submittedName>
</protein>
<dbReference type="AlphaFoldDB" id="A0A562NVJ6"/>
<dbReference type="PANTHER" id="PTHR46118">
    <property type="entry name" value="PROTEIN ABHD11"/>
    <property type="match status" value="1"/>
</dbReference>
<dbReference type="Gene3D" id="3.40.50.1820">
    <property type="entry name" value="alpha/beta hydrolase"/>
    <property type="match status" value="1"/>
</dbReference>
<evidence type="ECO:0000313" key="4">
    <source>
        <dbReference type="Proteomes" id="UP000316225"/>
    </source>
</evidence>
<gene>
    <name evidence="3" type="ORF">IQ24_01413</name>
</gene>
<keyword evidence="1" id="KW-0378">Hydrolase</keyword>
<dbReference type="Pfam" id="PF12697">
    <property type="entry name" value="Abhydrolase_6"/>
    <property type="match status" value="1"/>
</dbReference>
<dbReference type="PRINTS" id="PR00111">
    <property type="entry name" value="ABHYDROLASE"/>
</dbReference>
<reference evidence="3 4" key="1">
    <citation type="journal article" date="2015" name="Stand. Genomic Sci.">
        <title>Genomic Encyclopedia of Bacterial and Archaeal Type Strains, Phase III: the genomes of soil and plant-associated and newly described type strains.</title>
        <authorList>
            <person name="Whitman W.B."/>
            <person name="Woyke T."/>
            <person name="Klenk H.P."/>
            <person name="Zhou Y."/>
            <person name="Lilburn T.G."/>
            <person name="Beck B.J."/>
            <person name="De Vos P."/>
            <person name="Vandamme P."/>
            <person name="Eisen J.A."/>
            <person name="Garrity G."/>
            <person name="Hugenholtz P."/>
            <person name="Kyrpides N.C."/>
        </authorList>
    </citation>
    <scope>NUCLEOTIDE SEQUENCE [LARGE SCALE GENOMIC DNA]</scope>
    <source>
        <strain evidence="3 4">CGMCC 1.5364</strain>
    </source>
</reference>
<evidence type="ECO:0000256" key="1">
    <source>
        <dbReference type="ARBA" id="ARBA00022801"/>
    </source>
</evidence>
<organism evidence="3 4">
    <name type="scientific">Paracoccus sulfuroxidans</name>
    <dbReference type="NCBI Taxonomy" id="384678"/>
    <lineage>
        <taxon>Bacteria</taxon>
        <taxon>Pseudomonadati</taxon>
        <taxon>Pseudomonadota</taxon>
        <taxon>Alphaproteobacteria</taxon>
        <taxon>Rhodobacterales</taxon>
        <taxon>Paracoccaceae</taxon>
        <taxon>Paracoccus</taxon>
    </lineage>
</organism>
<comment type="caution">
    <text evidence="3">The sequence shown here is derived from an EMBL/GenBank/DDBJ whole genome shotgun (WGS) entry which is preliminary data.</text>
</comment>
<keyword evidence="4" id="KW-1185">Reference proteome</keyword>
<proteinExistence type="predicted"/>
<dbReference type="Proteomes" id="UP000316225">
    <property type="component" value="Unassembled WGS sequence"/>
</dbReference>
<accession>A0A562NVJ6</accession>
<dbReference type="OrthoDB" id="9808398at2"/>
<dbReference type="PANTHER" id="PTHR46118:SF4">
    <property type="entry name" value="PROTEIN ABHD11"/>
    <property type="match status" value="1"/>
</dbReference>
<evidence type="ECO:0000313" key="3">
    <source>
        <dbReference type="EMBL" id="TWI36050.1"/>
    </source>
</evidence>
<dbReference type="SUPFAM" id="SSF53474">
    <property type="entry name" value="alpha/beta-Hydrolases"/>
    <property type="match status" value="1"/>
</dbReference>
<dbReference type="InterPro" id="IPR029058">
    <property type="entry name" value="AB_hydrolase_fold"/>
</dbReference>
<dbReference type="RefSeq" id="WP_145397093.1">
    <property type="nucleotide sequence ID" value="NZ_VLKU01000003.1"/>
</dbReference>
<evidence type="ECO:0000259" key="2">
    <source>
        <dbReference type="Pfam" id="PF12697"/>
    </source>
</evidence>